<dbReference type="Proteomes" id="UP001056336">
    <property type="component" value="Chromosome"/>
</dbReference>
<dbReference type="Gene3D" id="1.20.1250.20">
    <property type="entry name" value="MFS general substrate transporter like domains"/>
    <property type="match status" value="2"/>
</dbReference>
<proteinExistence type="predicted"/>
<dbReference type="InterPro" id="IPR020846">
    <property type="entry name" value="MFS_dom"/>
</dbReference>
<evidence type="ECO:0000259" key="7">
    <source>
        <dbReference type="PROSITE" id="PS50850"/>
    </source>
</evidence>
<keyword evidence="4 6" id="KW-0472">Membrane</keyword>
<organism evidence="8 9">
    <name type="scientific">Jatrophihabitans telluris</name>
    <dbReference type="NCBI Taxonomy" id="2038343"/>
    <lineage>
        <taxon>Bacteria</taxon>
        <taxon>Bacillati</taxon>
        <taxon>Actinomycetota</taxon>
        <taxon>Actinomycetes</taxon>
        <taxon>Jatrophihabitantales</taxon>
        <taxon>Jatrophihabitantaceae</taxon>
        <taxon>Jatrophihabitans</taxon>
    </lineage>
</organism>
<evidence type="ECO:0000313" key="9">
    <source>
        <dbReference type="Proteomes" id="UP001056336"/>
    </source>
</evidence>
<reference evidence="8" key="2">
    <citation type="submission" date="2022-05" db="EMBL/GenBank/DDBJ databases">
        <authorList>
            <person name="Kim J.-S."/>
            <person name="Lee K."/>
            <person name="Suh M."/>
            <person name="Eom M."/>
            <person name="Kim J.-S."/>
            <person name="Kim D.-S."/>
            <person name="Ko S.-H."/>
            <person name="Shin Y."/>
            <person name="Lee J.-S."/>
        </authorList>
    </citation>
    <scope>NUCLEOTIDE SEQUENCE</scope>
    <source>
        <strain evidence="8">N237</strain>
    </source>
</reference>
<dbReference type="InterPro" id="IPR036259">
    <property type="entry name" value="MFS_trans_sf"/>
</dbReference>
<dbReference type="RefSeq" id="WP_249773013.1">
    <property type="nucleotide sequence ID" value="NZ_CP097332.1"/>
</dbReference>
<reference evidence="8" key="1">
    <citation type="journal article" date="2018" name="Int. J. Syst. Evol. Microbiol.">
        <title>Jatrophihabitans telluris sp. nov., isolated from sediment soil of lava forest wetlands and the emended description of the genus Jatrophihabitans.</title>
        <authorList>
            <person name="Lee K.C."/>
            <person name="Suh M.K."/>
            <person name="Eom M.K."/>
            <person name="Kim K.K."/>
            <person name="Kim J.S."/>
            <person name="Kim D.S."/>
            <person name="Ko S.H."/>
            <person name="Shin Y.K."/>
            <person name="Lee J.S."/>
        </authorList>
    </citation>
    <scope>NUCLEOTIDE SEQUENCE</scope>
    <source>
        <strain evidence="8">N237</strain>
    </source>
</reference>
<evidence type="ECO:0000256" key="4">
    <source>
        <dbReference type="ARBA" id="ARBA00023136"/>
    </source>
</evidence>
<feature type="transmembrane region" description="Helical" evidence="6">
    <location>
        <begin position="283"/>
        <end position="299"/>
    </location>
</feature>
<keyword evidence="9" id="KW-1185">Reference proteome</keyword>
<evidence type="ECO:0000256" key="3">
    <source>
        <dbReference type="ARBA" id="ARBA00022989"/>
    </source>
</evidence>
<gene>
    <name evidence="8" type="ORF">M6D93_03725</name>
</gene>
<keyword evidence="3 6" id="KW-1133">Transmembrane helix</keyword>
<dbReference type="InterPro" id="IPR011701">
    <property type="entry name" value="MFS"/>
</dbReference>
<protein>
    <submittedName>
        <fullName evidence="8">MFS transporter</fullName>
    </submittedName>
</protein>
<evidence type="ECO:0000256" key="2">
    <source>
        <dbReference type="ARBA" id="ARBA00022692"/>
    </source>
</evidence>
<feature type="compositionally biased region" description="Low complexity" evidence="5">
    <location>
        <begin position="403"/>
        <end position="412"/>
    </location>
</feature>
<keyword evidence="2 6" id="KW-0812">Transmembrane</keyword>
<dbReference type="PANTHER" id="PTHR23527:SF1">
    <property type="entry name" value="BLL3282 PROTEIN"/>
    <property type="match status" value="1"/>
</dbReference>
<feature type="transmembrane region" description="Helical" evidence="6">
    <location>
        <begin position="104"/>
        <end position="130"/>
    </location>
</feature>
<dbReference type="InterPro" id="IPR052952">
    <property type="entry name" value="MFS-Transporter"/>
</dbReference>
<dbReference type="Pfam" id="PF07690">
    <property type="entry name" value="MFS_1"/>
    <property type="match status" value="1"/>
</dbReference>
<dbReference type="EMBL" id="CP097332">
    <property type="protein sequence ID" value="UQX89117.1"/>
    <property type="molecule type" value="Genomic_DNA"/>
</dbReference>
<dbReference type="PANTHER" id="PTHR23527">
    <property type="entry name" value="BLL3282 PROTEIN"/>
    <property type="match status" value="1"/>
</dbReference>
<comment type="subcellular location">
    <subcellularLocation>
        <location evidence="1">Cell membrane</location>
        <topology evidence="1">Multi-pass membrane protein</topology>
    </subcellularLocation>
</comment>
<feature type="transmembrane region" description="Helical" evidence="6">
    <location>
        <begin position="214"/>
        <end position="240"/>
    </location>
</feature>
<feature type="transmembrane region" description="Helical" evidence="6">
    <location>
        <begin position="50"/>
        <end position="74"/>
    </location>
</feature>
<evidence type="ECO:0000256" key="6">
    <source>
        <dbReference type="SAM" id="Phobius"/>
    </source>
</evidence>
<evidence type="ECO:0000313" key="8">
    <source>
        <dbReference type="EMBL" id="UQX89117.1"/>
    </source>
</evidence>
<feature type="transmembrane region" description="Helical" evidence="6">
    <location>
        <begin position="81"/>
        <end position="98"/>
    </location>
</feature>
<sequence>MSGLVASTVASPRRWLTLAVGLLAQAATCAFLYGLPMLVPQLRSELGLSLSSAGAVVAAPGLGLLLTLIAWGAVADRFGERWVIVAGMGAAGALLVWAGRLDSVAALCAVLAAAGAGAASVNAASGRLVLGWFAPHERGLAMGIRQTGQPLGVAYAALVLPPVAHHGGLHAAFEVAAATCLLFAVLVGVLAQDPPRGARGSRPPDRHPYRVPTLWRLHAASTMLVVPQFAVSGFSMIYLVSVRHWDPTAAGRLLFCAQLLGAAGRIGSGVWSDRVHSRLRPMRQLAVAATLIMAAAALGDRFDAGWVIAALVLGAVITVADNGLAFTAVAEIAGPAWAGRALGAQNTAQNIAATLTPPLLAGVIASHGYSVGFAVAAAFPILAIALTPVAAERTGRTAPQDTSASTVSSSSSPRHESAVAPAESHGPNP</sequence>
<dbReference type="PROSITE" id="PS50850">
    <property type="entry name" value="MFS"/>
    <property type="match status" value="1"/>
</dbReference>
<feature type="transmembrane region" description="Helical" evidence="6">
    <location>
        <begin position="305"/>
        <end position="330"/>
    </location>
</feature>
<feature type="transmembrane region" description="Helical" evidence="6">
    <location>
        <begin position="175"/>
        <end position="193"/>
    </location>
</feature>
<evidence type="ECO:0000256" key="5">
    <source>
        <dbReference type="SAM" id="MobiDB-lite"/>
    </source>
</evidence>
<feature type="region of interest" description="Disordered" evidence="5">
    <location>
        <begin position="394"/>
        <end position="429"/>
    </location>
</feature>
<accession>A0ABY4R0S6</accession>
<feature type="domain" description="Major facilitator superfamily (MFS) profile" evidence="7">
    <location>
        <begin position="14"/>
        <end position="395"/>
    </location>
</feature>
<name>A0ABY4R0S6_9ACTN</name>
<evidence type="ECO:0000256" key="1">
    <source>
        <dbReference type="ARBA" id="ARBA00004651"/>
    </source>
</evidence>
<dbReference type="SUPFAM" id="SSF103473">
    <property type="entry name" value="MFS general substrate transporter"/>
    <property type="match status" value="1"/>
</dbReference>